<dbReference type="RefSeq" id="WP_209457398.1">
    <property type="nucleotide sequence ID" value="NZ_BAAACS010000016.1"/>
</dbReference>
<evidence type="ECO:0000313" key="1">
    <source>
        <dbReference type="EMBL" id="MBP1856025.1"/>
    </source>
</evidence>
<organism evidence="1 2">
    <name type="scientific">Metaclostridioides mangenotii</name>
    <dbReference type="NCBI Taxonomy" id="1540"/>
    <lineage>
        <taxon>Bacteria</taxon>
        <taxon>Bacillati</taxon>
        <taxon>Bacillota</taxon>
        <taxon>Clostridia</taxon>
        <taxon>Peptostreptococcales</taxon>
        <taxon>Peptostreptococcaceae</taxon>
        <taxon>Metaclostridioides</taxon>
    </lineage>
</organism>
<sequence length="59" mass="6288">MLNENLGVTYLAVVKDFDGYTVKTILTNVVRALTGNRVDLILVDGTDFSDGITISVIGG</sequence>
<dbReference type="EMBL" id="JAGGJX010000006">
    <property type="protein sequence ID" value="MBP1856025.1"/>
    <property type="molecule type" value="Genomic_DNA"/>
</dbReference>
<proteinExistence type="predicted"/>
<dbReference type="Proteomes" id="UP000767291">
    <property type="component" value="Unassembled WGS sequence"/>
</dbReference>
<evidence type="ECO:0000313" key="2">
    <source>
        <dbReference type="Proteomes" id="UP000767291"/>
    </source>
</evidence>
<keyword evidence="2" id="KW-1185">Reference proteome</keyword>
<name>A0ABS4EDK5_9FIRM</name>
<comment type="caution">
    <text evidence="1">The sequence shown here is derived from an EMBL/GenBank/DDBJ whole genome shotgun (WGS) entry which is preliminary data.</text>
</comment>
<accession>A0ABS4EDK5</accession>
<gene>
    <name evidence="1" type="ORF">J2Z43_002427</name>
</gene>
<reference evidence="1 2" key="1">
    <citation type="submission" date="2021-03" db="EMBL/GenBank/DDBJ databases">
        <title>Genomic Encyclopedia of Type Strains, Phase IV (KMG-IV): sequencing the most valuable type-strain genomes for metagenomic binning, comparative biology and taxonomic classification.</title>
        <authorList>
            <person name="Goeker M."/>
        </authorList>
    </citation>
    <scope>NUCLEOTIDE SEQUENCE [LARGE SCALE GENOMIC DNA]</scope>
    <source>
        <strain evidence="1 2">DSM 1289</strain>
    </source>
</reference>
<protein>
    <submittedName>
        <fullName evidence="1">Uncharacterized protein</fullName>
    </submittedName>
</protein>